<feature type="compositionally biased region" description="Basic and acidic residues" evidence="9">
    <location>
        <begin position="165"/>
        <end position="177"/>
    </location>
</feature>
<feature type="region of interest" description="Disordered" evidence="9">
    <location>
        <begin position="112"/>
        <end position="177"/>
    </location>
</feature>
<dbReference type="eggNOG" id="KOG0655">
    <property type="taxonomic scope" value="Eukaryota"/>
</dbReference>
<evidence type="ECO:0000256" key="2">
    <source>
        <dbReference type="ARBA" id="ARBA00007143"/>
    </source>
</evidence>
<dbReference type="GO" id="GO:0005634">
    <property type="term" value="C:nucleus"/>
    <property type="evidence" value="ECO:0007669"/>
    <property type="project" value="UniProtKB-SubCell"/>
</dbReference>
<dbReference type="SMART" id="SM01332">
    <property type="entry name" value="Cyclin_C"/>
    <property type="match status" value="1"/>
</dbReference>
<dbReference type="CDD" id="cd20580">
    <property type="entry name" value="CYCLIN_CCNE2_rpt1"/>
    <property type="match status" value="1"/>
</dbReference>
<dbReference type="CDD" id="cd20582">
    <property type="entry name" value="CYCLIN_CCNE2_rpt2"/>
    <property type="match status" value="1"/>
</dbReference>
<feature type="region of interest" description="Disordered" evidence="9">
    <location>
        <begin position="516"/>
        <end position="535"/>
    </location>
</feature>
<accession>L5MII5</accession>
<proteinExistence type="inferred from homology"/>
<feature type="compositionally biased region" description="Low complexity" evidence="9">
    <location>
        <begin position="142"/>
        <end position="153"/>
    </location>
</feature>
<keyword evidence="5 8" id="KW-0195">Cyclin</keyword>
<dbReference type="SMART" id="SM00385">
    <property type="entry name" value="CYCLIN"/>
    <property type="match status" value="1"/>
</dbReference>
<dbReference type="InterPro" id="IPR013763">
    <property type="entry name" value="Cyclin-like_dom"/>
</dbReference>
<dbReference type="EMBL" id="KB099299">
    <property type="protein sequence ID" value="ELK38191.1"/>
    <property type="molecule type" value="Genomic_DNA"/>
</dbReference>
<dbReference type="AlphaFoldDB" id="L5MII5"/>
<name>L5MII5_MYODS</name>
<evidence type="ECO:0000313" key="13">
    <source>
        <dbReference type="Proteomes" id="UP000010556"/>
    </source>
</evidence>
<dbReference type="PROSITE" id="PS00292">
    <property type="entry name" value="CYCLINS"/>
    <property type="match status" value="1"/>
</dbReference>
<gene>
    <name evidence="12" type="ORF">MDA_GLEAN10013301</name>
</gene>
<feature type="domain" description="Cyclin-like" evidence="10">
    <location>
        <begin position="278"/>
        <end position="363"/>
    </location>
</feature>
<comment type="similarity">
    <text evidence="2">Belongs to the cyclin family. Cyclin E subfamily.</text>
</comment>
<evidence type="ECO:0000313" key="12">
    <source>
        <dbReference type="EMBL" id="ELK38191.1"/>
    </source>
</evidence>
<keyword evidence="7" id="KW-0131">Cell cycle</keyword>
<dbReference type="InterPro" id="IPR048258">
    <property type="entry name" value="Cyclins_cyclin-box"/>
</dbReference>
<dbReference type="PANTHER" id="PTHR10177">
    <property type="entry name" value="CYCLINS"/>
    <property type="match status" value="1"/>
</dbReference>
<evidence type="ECO:0000256" key="5">
    <source>
        <dbReference type="ARBA" id="ARBA00023127"/>
    </source>
</evidence>
<keyword evidence="4" id="KW-0132">Cell division</keyword>
<evidence type="ECO:0000256" key="4">
    <source>
        <dbReference type="ARBA" id="ARBA00022618"/>
    </source>
</evidence>
<evidence type="ECO:0000256" key="3">
    <source>
        <dbReference type="ARBA" id="ARBA00022553"/>
    </source>
</evidence>
<keyword evidence="3" id="KW-0597">Phosphoprotein</keyword>
<evidence type="ECO:0000259" key="11">
    <source>
        <dbReference type="SMART" id="SM01332"/>
    </source>
</evidence>
<dbReference type="Pfam" id="PF02984">
    <property type="entry name" value="Cyclin_C"/>
    <property type="match status" value="1"/>
</dbReference>
<evidence type="ECO:0000256" key="8">
    <source>
        <dbReference type="RuleBase" id="RU000383"/>
    </source>
</evidence>
<dbReference type="FunFam" id="1.10.472.10:FF:000024">
    <property type="entry name" value="G1/S-specific cyclin-E1"/>
    <property type="match status" value="1"/>
</dbReference>
<evidence type="ECO:0000256" key="9">
    <source>
        <dbReference type="SAM" id="MobiDB-lite"/>
    </source>
</evidence>
<dbReference type="InterPro" id="IPR036915">
    <property type="entry name" value="Cyclin-like_sf"/>
</dbReference>
<evidence type="ECO:0000256" key="1">
    <source>
        <dbReference type="ARBA" id="ARBA00004123"/>
    </source>
</evidence>
<dbReference type="Pfam" id="PF00134">
    <property type="entry name" value="Cyclin_N"/>
    <property type="match status" value="1"/>
</dbReference>
<dbReference type="SUPFAM" id="SSF47954">
    <property type="entry name" value="Cyclin-like"/>
    <property type="match status" value="2"/>
</dbReference>
<keyword evidence="6" id="KW-0539">Nucleus</keyword>
<dbReference type="Gene3D" id="1.10.472.10">
    <property type="entry name" value="Cyclin-like"/>
    <property type="match status" value="2"/>
</dbReference>
<dbReference type="InterPro" id="IPR006671">
    <property type="entry name" value="Cyclin_N"/>
</dbReference>
<feature type="domain" description="Cyclin C-terminal" evidence="11">
    <location>
        <begin position="372"/>
        <end position="494"/>
    </location>
</feature>
<protein>
    <submittedName>
        <fullName evidence="12">G1/S-specific cyclin-E2</fullName>
    </submittedName>
</protein>
<evidence type="ECO:0000256" key="7">
    <source>
        <dbReference type="ARBA" id="ARBA00023306"/>
    </source>
</evidence>
<evidence type="ECO:0000259" key="10">
    <source>
        <dbReference type="SMART" id="SM00385"/>
    </source>
</evidence>
<dbReference type="GO" id="GO:0051301">
    <property type="term" value="P:cell division"/>
    <property type="evidence" value="ECO:0007669"/>
    <property type="project" value="UniProtKB-KW"/>
</dbReference>
<evidence type="ECO:0000256" key="6">
    <source>
        <dbReference type="ARBA" id="ARBA00023242"/>
    </source>
</evidence>
<sequence>MACLPSTGPPLVCSPPTAPTPITSLIIRNSPSTSLITHNCHPILAWSPTTALSSWPLTASTLAPPPWLCPEDVRSARPPLRGGSAALRVLRITNSPELPEVDCCQWQQCSLPNSQDGSRRASTEPGTQTSAAPAHSRLQAKQQPQPSQTDSPQEAQIIQAKKRKTAQDVRKRREEKVAQKHQYEIRNCWPPALSGGISPCIIIETPHKEIETSDFSRFTNYRFKNLFINPSPLPDLSWGCSNDVWLNMLKKETRYVHDKHFEVLHSDLEPQMRSILLDWLLEVCEVYTLHRETFYLAQDFFDRFMLTQKDINKNMLQLIGITSLFIASKLEEIYAPKLQEFAYVTDGACSEEDILRMELIILKALKWELCPVTVISWLNLFLQVDALKDAPKVLLPQYSQEKFIQIAQLLDLCILAIDSLEFQYRVLAAAALCHFTSIEVVKKASGLEWESISECVEWMVPFASVVKSTGPVKLKMFNKISMEDRHNIQTHTNYLPMLEEVSYVNTLRNGGQLSPVCNGGLMTPPKSTEKPSGKH</sequence>
<organism evidence="12 13">
    <name type="scientific">Myotis davidii</name>
    <name type="common">David's myotis</name>
    <dbReference type="NCBI Taxonomy" id="225400"/>
    <lineage>
        <taxon>Eukaryota</taxon>
        <taxon>Metazoa</taxon>
        <taxon>Chordata</taxon>
        <taxon>Craniata</taxon>
        <taxon>Vertebrata</taxon>
        <taxon>Euteleostomi</taxon>
        <taxon>Mammalia</taxon>
        <taxon>Eutheria</taxon>
        <taxon>Laurasiatheria</taxon>
        <taxon>Chiroptera</taxon>
        <taxon>Yangochiroptera</taxon>
        <taxon>Vespertilionidae</taxon>
        <taxon>Myotis</taxon>
    </lineage>
</organism>
<dbReference type="InterPro" id="IPR004367">
    <property type="entry name" value="Cyclin_C-dom"/>
</dbReference>
<keyword evidence="13" id="KW-1185">Reference proteome</keyword>
<dbReference type="Proteomes" id="UP000010556">
    <property type="component" value="Unassembled WGS sequence"/>
</dbReference>
<comment type="subcellular location">
    <subcellularLocation>
        <location evidence="1">Nucleus</location>
    </subcellularLocation>
</comment>
<dbReference type="InterPro" id="IPR039361">
    <property type="entry name" value="Cyclin"/>
</dbReference>
<reference evidence="13" key="1">
    <citation type="journal article" date="2013" name="Science">
        <title>Comparative analysis of bat genomes provides insight into the evolution of flight and immunity.</title>
        <authorList>
            <person name="Zhang G."/>
            <person name="Cowled C."/>
            <person name="Shi Z."/>
            <person name="Huang Z."/>
            <person name="Bishop-Lilly K.A."/>
            <person name="Fang X."/>
            <person name="Wynne J.W."/>
            <person name="Xiong Z."/>
            <person name="Baker M.L."/>
            <person name="Zhao W."/>
            <person name="Tachedjian M."/>
            <person name="Zhu Y."/>
            <person name="Zhou P."/>
            <person name="Jiang X."/>
            <person name="Ng J."/>
            <person name="Yang L."/>
            <person name="Wu L."/>
            <person name="Xiao J."/>
            <person name="Feng Y."/>
            <person name="Chen Y."/>
            <person name="Sun X."/>
            <person name="Zhang Y."/>
            <person name="Marsh G.A."/>
            <person name="Crameri G."/>
            <person name="Broder C.C."/>
            <person name="Frey K.G."/>
            <person name="Wang L.F."/>
            <person name="Wang J."/>
        </authorList>
    </citation>
    <scope>NUCLEOTIDE SEQUENCE [LARGE SCALE GENOMIC DNA]</scope>
</reference>